<dbReference type="PANTHER" id="PTHR43037:SF1">
    <property type="entry name" value="BLL1128 PROTEIN"/>
    <property type="match status" value="1"/>
</dbReference>
<comment type="caution">
    <text evidence="3">The sequence shown here is derived from an EMBL/GenBank/DDBJ whole genome shotgun (WGS) entry which is preliminary data.</text>
</comment>
<dbReference type="GO" id="GO:0016787">
    <property type="term" value="F:hydrolase activity"/>
    <property type="evidence" value="ECO:0007669"/>
    <property type="project" value="InterPro"/>
</dbReference>
<protein>
    <recommendedName>
        <fullName evidence="2">Phospholipase/carboxylesterase/thioesterase domain-containing protein</fullName>
    </recommendedName>
</protein>
<sequence>MKQLLIILVFTLVSSAAFAQQEEYQKKTYVSSENDTLLYRELVPEKLILNQSYPLVIFLHGAGERGNDNEAQLRHGGNMFTNPVNREKYPAFVIFPQCPQEDFWAPRNRSAAAGENPFNQNPPVSKALSLVKKILDEAIEKYPVDRNRIYVAGLSMGGMGTFDMLCRYPDLFAAAIPICGGVSTERLRKIKTKTNIRIFHGDADTVVPVTYSREAYKTLKQNRASVEYIEYPGVNHDSWTPAFNEDDFMAWLFSKRK</sequence>
<dbReference type="Pfam" id="PF02230">
    <property type="entry name" value="Abhydrolase_2"/>
    <property type="match status" value="1"/>
</dbReference>
<evidence type="ECO:0000256" key="1">
    <source>
        <dbReference type="ARBA" id="ARBA00022729"/>
    </source>
</evidence>
<feature type="domain" description="Phospholipase/carboxylesterase/thioesterase" evidence="2">
    <location>
        <begin position="54"/>
        <end position="241"/>
    </location>
</feature>
<dbReference type="PANTHER" id="PTHR43037">
    <property type="entry name" value="UNNAMED PRODUCT-RELATED"/>
    <property type="match status" value="1"/>
</dbReference>
<evidence type="ECO:0000259" key="2">
    <source>
        <dbReference type="Pfam" id="PF02230"/>
    </source>
</evidence>
<name>A0A645BQW5_9ZZZZ</name>
<evidence type="ECO:0000313" key="3">
    <source>
        <dbReference type="EMBL" id="MPM67756.1"/>
    </source>
</evidence>
<dbReference type="EMBL" id="VSSQ01021873">
    <property type="protein sequence ID" value="MPM67756.1"/>
    <property type="molecule type" value="Genomic_DNA"/>
</dbReference>
<reference evidence="3" key="1">
    <citation type="submission" date="2019-08" db="EMBL/GenBank/DDBJ databases">
        <authorList>
            <person name="Kucharzyk K."/>
            <person name="Murdoch R.W."/>
            <person name="Higgins S."/>
            <person name="Loffler F."/>
        </authorList>
    </citation>
    <scope>NUCLEOTIDE SEQUENCE</scope>
</reference>
<dbReference type="InterPro" id="IPR050955">
    <property type="entry name" value="Plant_Biomass_Hydrol_Est"/>
</dbReference>
<dbReference type="InterPro" id="IPR003140">
    <property type="entry name" value="PLipase/COase/thioEstase"/>
</dbReference>
<dbReference type="SUPFAM" id="SSF53474">
    <property type="entry name" value="alpha/beta-Hydrolases"/>
    <property type="match status" value="1"/>
</dbReference>
<dbReference type="InterPro" id="IPR029058">
    <property type="entry name" value="AB_hydrolase_fold"/>
</dbReference>
<keyword evidence="1" id="KW-0732">Signal</keyword>
<organism evidence="3">
    <name type="scientific">bioreactor metagenome</name>
    <dbReference type="NCBI Taxonomy" id="1076179"/>
    <lineage>
        <taxon>unclassified sequences</taxon>
        <taxon>metagenomes</taxon>
        <taxon>ecological metagenomes</taxon>
    </lineage>
</organism>
<dbReference type="AlphaFoldDB" id="A0A645BQW5"/>
<proteinExistence type="predicted"/>
<accession>A0A645BQW5</accession>
<dbReference type="Gene3D" id="3.40.50.1820">
    <property type="entry name" value="alpha/beta hydrolase"/>
    <property type="match status" value="1"/>
</dbReference>
<gene>
    <name evidence="3" type="ORF">SDC9_114680</name>
</gene>